<feature type="domain" description="Ancillary SecYEG translocon subunit/Cell division coordinator CpoB TPR" evidence="6">
    <location>
        <begin position="353"/>
        <end position="455"/>
    </location>
</feature>
<evidence type="ECO:0000259" key="6">
    <source>
        <dbReference type="Pfam" id="PF09976"/>
    </source>
</evidence>
<dbReference type="Pfam" id="PF14559">
    <property type="entry name" value="TPR_19"/>
    <property type="match status" value="1"/>
</dbReference>
<keyword evidence="5" id="KW-0732">Signal</keyword>
<dbReference type="Pfam" id="PF13432">
    <property type="entry name" value="TPR_16"/>
    <property type="match status" value="1"/>
</dbReference>
<feature type="signal peptide" evidence="5">
    <location>
        <begin position="1"/>
        <end position="22"/>
    </location>
</feature>
<evidence type="ECO:0000313" key="7">
    <source>
        <dbReference type="EMBL" id="MBO1323543.1"/>
    </source>
</evidence>
<keyword evidence="2 3" id="KW-0802">TPR repeat</keyword>
<dbReference type="PANTHER" id="PTHR44858">
    <property type="entry name" value="TETRATRICOPEPTIDE REPEAT PROTEIN 6"/>
    <property type="match status" value="1"/>
</dbReference>
<gene>
    <name evidence="7" type="ORF">J2D77_00030</name>
</gene>
<dbReference type="InterPro" id="IPR019734">
    <property type="entry name" value="TPR_rpt"/>
</dbReference>
<proteinExistence type="predicted"/>
<evidence type="ECO:0000256" key="4">
    <source>
        <dbReference type="SAM" id="MobiDB-lite"/>
    </source>
</evidence>
<feature type="repeat" description="TPR" evidence="3">
    <location>
        <begin position="562"/>
        <end position="595"/>
    </location>
</feature>
<organism evidence="7 8">
    <name type="scientific">Acetobacter garciniae</name>
    <dbReference type="NCBI Taxonomy" id="2817435"/>
    <lineage>
        <taxon>Bacteria</taxon>
        <taxon>Pseudomonadati</taxon>
        <taxon>Pseudomonadota</taxon>
        <taxon>Alphaproteobacteria</taxon>
        <taxon>Acetobacterales</taxon>
        <taxon>Acetobacteraceae</taxon>
        <taxon>Acetobacter</taxon>
    </lineage>
</organism>
<feature type="compositionally biased region" description="Basic and acidic residues" evidence="4">
    <location>
        <begin position="613"/>
        <end position="628"/>
    </location>
</feature>
<accession>A0A939KKT0</accession>
<evidence type="ECO:0000256" key="5">
    <source>
        <dbReference type="SAM" id="SignalP"/>
    </source>
</evidence>
<dbReference type="PROSITE" id="PS50005">
    <property type="entry name" value="TPR"/>
    <property type="match status" value="1"/>
</dbReference>
<evidence type="ECO:0000256" key="2">
    <source>
        <dbReference type="ARBA" id="ARBA00022803"/>
    </source>
</evidence>
<name>A0A939KKT0_9PROT</name>
<evidence type="ECO:0000256" key="1">
    <source>
        <dbReference type="ARBA" id="ARBA00022737"/>
    </source>
</evidence>
<dbReference type="InterPro" id="IPR011990">
    <property type="entry name" value="TPR-like_helical_dom_sf"/>
</dbReference>
<comment type="caution">
    <text evidence="7">The sequence shown here is derived from an EMBL/GenBank/DDBJ whole genome shotgun (WGS) entry which is preliminary data.</text>
</comment>
<sequence>MLSCRLLPMVFALSAAFGAALAPAGPRALASGTAIPAMVSRAGLRVATTALPHAEPGLKSAKKSANTDGTVDSGAFLRAIVAARLGDDPEAAQAFRDALRTDPGNDNLLKQAFVRSVMAGDPQAVQLARKSGDAAGRESVIAALVLGNDALSRGAWADAVRYYRQAEIDPLAHLIMPLLMAWCEQAQGHADKAIARLVSIQGSVLVPFYTTHAGLIAHAGGLQPQAGILFEQAHKMMPAGDLLLARSYAAWLWSQGKHSQARDLLRAQIGSDAVLALAGPGLQAAIARFPVSTARAGIARAYVLTAFLLREQAHDQIRRDGTDPMKGAANRYQIDEATRLMLGFALGMDPAQADARLMLAEIQDEEGYTAAARRTLQHIAPDDPLAPVANLRLAVMDTSSDQVDEAVTLLSALARQAQGQVVVQRALGNALAQKKDWKGAIAAYTRALDIGTAQKNTDWTLLFLRASAYYEAGDWPHARDDGRAALAYAPDEPMLLNFLGYSMAERRENLPEASRLLSKAHQLAPQDAAITDSLGWALLEQGDLAGGMPLLEKAAELTPEDAEINYHLGEAYWRVGRRTEAVDQWNMALGLHPNAADEERIRAALRRAGVAQNDDKTQPESEKGNHTL</sequence>
<dbReference type="SMART" id="SM00028">
    <property type="entry name" value="TPR"/>
    <property type="match status" value="6"/>
</dbReference>
<feature type="region of interest" description="Disordered" evidence="4">
    <location>
        <begin position="609"/>
        <end position="628"/>
    </location>
</feature>
<dbReference type="EMBL" id="JAFVMH010000001">
    <property type="protein sequence ID" value="MBO1323543.1"/>
    <property type="molecule type" value="Genomic_DNA"/>
</dbReference>
<dbReference type="Gene3D" id="1.25.40.10">
    <property type="entry name" value="Tetratricopeptide repeat domain"/>
    <property type="match status" value="2"/>
</dbReference>
<dbReference type="Proteomes" id="UP000664073">
    <property type="component" value="Unassembled WGS sequence"/>
</dbReference>
<feature type="chain" id="PRO_5038036933" evidence="5">
    <location>
        <begin position="23"/>
        <end position="628"/>
    </location>
</feature>
<evidence type="ECO:0000313" key="8">
    <source>
        <dbReference type="Proteomes" id="UP000664073"/>
    </source>
</evidence>
<keyword evidence="1" id="KW-0677">Repeat</keyword>
<dbReference type="InterPro" id="IPR018704">
    <property type="entry name" value="SecYEG/CpoB_TPR"/>
</dbReference>
<keyword evidence="8" id="KW-1185">Reference proteome</keyword>
<dbReference type="InterPro" id="IPR050498">
    <property type="entry name" value="Ycf3"/>
</dbReference>
<protein>
    <submittedName>
        <fullName evidence="7">Tetratricopeptide repeat protein</fullName>
    </submittedName>
</protein>
<dbReference type="AlphaFoldDB" id="A0A939KKT0"/>
<dbReference type="PANTHER" id="PTHR44858:SF1">
    <property type="entry name" value="UDP-N-ACETYLGLUCOSAMINE--PEPTIDE N-ACETYLGLUCOSAMINYLTRANSFERASE SPINDLY-RELATED"/>
    <property type="match status" value="1"/>
</dbReference>
<reference evidence="7" key="1">
    <citation type="submission" date="2021-03" db="EMBL/GenBank/DDBJ databases">
        <title>The complete genome sequence of Acetobacter sp. TBRC 12339.</title>
        <authorList>
            <person name="Charoenyingcharoen P."/>
            <person name="Yukphan P."/>
        </authorList>
    </citation>
    <scope>NUCLEOTIDE SEQUENCE</scope>
    <source>
        <strain evidence="7">TBRC 12339</strain>
    </source>
</reference>
<dbReference type="SUPFAM" id="SSF48452">
    <property type="entry name" value="TPR-like"/>
    <property type="match status" value="3"/>
</dbReference>
<dbReference type="Pfam" id="PF09976">
    <property type="entry name" value="TPR_21"/>
    <property type="match status" value="1"/>
</dbReference>
<evidence type="ECO:0000256" key="3">
    <source>
        <dbReference type="PROSITE-ProRule" id="PRU00339"/>
    </source>
</evidence>